<organism evidence="2 3">
    <name type="scientific">Paenibacillus borealis</name>
    <dbReference type="NCBI Taxonomy" id="160799"/>
    <lineage>
        <taxon>Bacteria</taxon>
        <taxon>Bacillati</taxon>
        <taxon>Bacillota</taxon>
        <taxon>Bacilli</taxon>
        <taxon>Bacillales</taxon>
        <taxon>Paenibacillaceae</taxon>
        <taxon>Paenibacillus</taxon>
    </lineage>
</organism>
<feature type="compositionally biased region" description="Low complexity" evidence="1">
    <location>
        <begin position="34"/>
        <end position="48"/>
    </location>
</feature>
<comment type="caution">
    <text evidence="2">The sequence shown here is derived from an EMBL/GenBank/DDBJ whole genome shotgun (WGS) entry which is preliminary data.</text>
</comment>
<evidence type="ECO:0000313" key="2">
    <source>
        <dbReference type="EMBL" id="OMD39186.1"/>
    </source>
</evidence>
<keyword evidence="3" id="KW-1185">Reference proteome</keyword>
<evidence type="ECO:0000256" key="1">
    <source>
        <dbReference type="SAM" id="MobiDB-lite"/>
    </source>
</evidence>
<name>A0ABX3H0E8_PAEBO</name>
<protein>
    <submittedName>
        <fullName evidence="2">Uncharacterized protein</fullName>
    </submittedName>
</protein>
<feature type="region of interest" description="Disordered" evidence="1">
    <location>
        <begin position="1"/>
        <end position="57"/>
    </location>
</feature>
<reference evidence="2 3" key="1">
    <citation type="submission" date="2016-10" db="EMBL/GenBank/DDBJ databases">
        <title>Paenibacillus species isolates.</title>
        <authorList>
            <person name="Beno S.M."/>
        </authorList>
    </citation>
    <scope>NUCLEOTIDE SEQUENCE [LARGE SCALE GENOMIC DNA]</scope>
    <source>
        <strain evidence="2 3">FSL H7-0744</strain>
    </source>
</reference>
<dbReference type="Proteomes" id="UP000187412">
    <property type="component" value="Unassembled WGS sequence"/>
</dbReference>
<dbReference type="EMBL" id="MPTB01000057">
    <property type="protein sequence ID" value="OMD39186.1"/>
    <property type="molecule type" value="Genomic_DNA"/>
</dbReference>
<gene>
    <name evidence="2" type="ORF">BSK56_29720</name>
</gene>
<proteinExistence type="predicted"/>
<evidence type="ECO:0000313" key="3">
    <source>
        <dbReference type="Proteomes" id="UP000187412"/>
    </source>
</evidence>
<dbReference type="RefSeq" id="WP_038596719.1">
    <property type="nucleotide sequence ID" value="NZ_MPTB01000057.1"/>
</dbReference>
<sequence length="79" mass="7927">MKNMKGVVSLSSAVRRSAGGNGSSSGGTRRSKGKASAGRAAKPASSAGHVYIAPSLDGGDEEYKKLISGKVDNSKPSFA</sequence>
<feature type="compositionally biased region" description="Low complexity" evidence="1">
    <location>
        <begin position="1"/>
        <end position="18"/>
    </location>
</feature>
<accession>A0ABX3H0E8</accession>